<dbReference type="CDD" id="cd12952">
    <property type="entry name" value="MMP_ACEL2062"/>
    <property type="match status" value="1"/>
</dbReference>
<name>A0A1F6CZV2_9BACT</name>
<reference evidence="1 2" key="1">
    <citation type="journal article" date="2016" name="Nat. Commun.">
        <title>Thousands of microbial genomes shed light on interconnected biogeochemical processes in an aquifer system.</title>
        <authorList>
            <person name="Anantharaman K."/>
            <person name="Brown C.T."/>
            <person name="Hug L.A."/>
            <person name="Sharon I."/>
            <person name="Castelle C.J."/>
            <person name="Probst A.J."/>
            <person name="Thomas B.C."/>
            <person name="Singh A."/>
            <person name="Wilkins M.J."/>
            <person name="Karaoz U."/>
            <person name="Brodie E.L."/>
            <person name="Williams K.H."/>
            <person name="Hubbard S.S."/>
            <person name="Banfield J.F."/>
        </authorList>
    </citation>
    <scope>NUCLEOTIDE SEQUENCE [LARGE SCALE GENOMIC DNA]</scope>
</reference>
<evidence type="ECO:0000313" key="1">
    <source>
        <dbReference type="EMBL" id="OGG54637.1"/>
    </source>
</evidence>
<evidence type="ECO:0000313" key="2">
    <source>
        <dbReference type="Proteomes" id="UP000177659"/>
    </source>
</evidence>
<dbReference type="EMBL" id="MFLC01000035">
    <property type="protein sequence ID" value="OGG54637.1"/>
    <property type="molecule type" value="Genomic_DNA"/>
</dbReference>
<proteinExistence type="predicted"/>
<comment type="caution">
    <text evidence="1">The sequence shown here is derived from an EMBL/GenBank/DDBJ whole genome shotgun (WGS) entry which is preliminary data.</text>
</comment>
<sequence>MKRSEFETIVGQEFEKIPEKFRLRIKNVALLVEDEPDQETRTENGLQLGETLLGLYRGIAHIHRGSAYGVGETLPDTITVYQRPIEVEAAESGLPIRQVVFDTLWHEIAHYFGYEEDAVQRREEERRN</sequence>
<dbReference type="InterPro" id="IPR038555">
    <property type="entry name" value="Zincin_1_sf"/>
</dbReference>
<dbReference type="InterPro" id="IPR010428">
    <property type="entry name" value="Zincin_1"/>
</dbReference>
<accession>A0A1F6CZV2</accession>
<evidence type="ECO:0008006" key="3">
    <source>
        <dbReference type="Google" id="ProtNLM"/>
    </source>
</evidence>
<organism evidence="1 2">
    <name type="scientific">Candidatus Kaiserbacteria bacterium RIFCSPHIGHO2_02_FULL_49_11</name>
    <dbReference type="NCBI Taxonomy" id="1798489"/>
    <lineage>
        <taxon>Bacteria</taxon>
        <taxon>Candidatus Kaiseribacteriota</taxon>
    </lineage>
</organism>
<dbReference type="Pfam" id="PF06262">
    <property type="entry name" value="Zincin_1"/>
    <property type="match status" value="1"/>
</dbReference>
<protein>
    <recommendedName>
        <fullName evidence="3">Metallopeptidase family protein</fullName>
    </recommendedName>
</protein>
<dbReference type="Gene3D" id="3.30.2010.20">
    <property type="match status" value="1"/>
</dbReference>
<gene>
    <name evidence="1" type="ORF">A3D62_00670</name>
</gene>
<dbReference type="AlphaFoldDB" id="A0A1F6CZV2"/>
<dbReference type="Proteomes" id="UP000177659">
    <property type="component" value="Unassembled WGS sequence"/>
</dbReference>
<dbReference type="SUPFAM" id="SSF55486">
    <property type="entry name" value="Metalloproteases ('zincins'), catalytic domain"/>
    <property type="match status" value="1"/>
</dbReference>